<dbReference type="NCBIfam" id="NF041479">
    <property type="entry name" value="spor_membprot_YtrI"/>
    <property type="match status" value="1"/>
</dbReference>
<feature type="domain" description="Sporulation membrane protein YtrI C-terminal" evidence="3">
    <location>
        <begin position="80"/>
        <end position="165"/>
    </location>
</feature>
<feature type="coiled-coil region" evidence="1">
    <location>
        <begin position="38"/>
        <end position="75"/>
    </location>
</feature>
<keyword evidence="2" id="KW-1133">Transmembrane helix</keyword>
<evidence type="ECO:0000313" key="4">
    <source>
        <dbReference type="EMBL" id="PYZ97219.1"/>
    </source>
</evidence>
<dbReference type="AlphaFoldDB" id="A0A2W0HK81"/>
<feature type="transmembrane region" description="Helical" evidence="2">
    <location>
        <begin position="15"/>
        <end position="38"/>
    </location>
</feature>
<keyword evidence="2" id="KW-0812">Transmembrane</keyword>
<dbReference type="EMBL" id="PDOF01000001">
    <property type="protein sequence ID" value="PYZ97219.1"/>
    <property type="molecule type" value="Genomic_DNA"/>
</dbReference>
<evidence type="ECO:0000256" key="1">
    <source>
        <dbReference type="SAM" id="Coils"/>
    </source>
</evidence>
<protein>
    <recommendedName>
        <fullName evidence="3">Sporulation membrane protein YtrI C-terminal domain-containing protein</fullName>
    </recommendedName>
</protein>
<dbReference type="OrthoDB" id="2691164at2"/>
<sequence length="168" mass="19910">MRIPPLYREKSWQRFTAGVILGMLIGWLFFLYNFGYVYDKLIMEIGKQRTTIENLENTIDILQKDQDEMNKENQEKLTVQTIRVNFVNEREVNLSELTIFELRSAVESELELIKNKSIETVFSSRELLKKAIENKTFRINNDKKYQLKIENFMVYTTTEVDISIHAAD</sequence>
<name>A0A2W0HK81_9BACI</name>
<evidence type="ECO:0000259" key="3">
    <source>
        <dbReference type="Pfam" id="PF26347"/>
    </source>
</evidence>
<dbReference type="InterPro" id="IPR058620">
    <property type="entry name" value="YtrI_C"/>
</dbReference>
<reference evidence="4 5" key="1">
    <citation type="submission" date="2017-10" db="EMBL/GenBank/DDBJ databases">
        <title>Bacillus sp. nov., a halophilic bacterium isolated from a Yangshapao Lake.</title>
        <authorList>
            <person name="Wang H."/>
        </authorList>
    </citation>
    <scope>NUCLEOTIDE SEQUENCE [LARGE SCALE GENOMIC DNA]</scope>
    <source>
        <strain evidence="4 5">YSP-3</strain>
    </source>
</reference>
<evidence type="ECO:0000256" key="2">
    <source>
        <dbReference type="SAM" id="Phobius"/>
    </source>
</evidence>
<dbReference type="InterPro" id="IPR048198">
    <property type="entry name" value="YtrI"/>
</dbReference>
<keyword evidence="1" id="KW-0175">Coiled coil</keyword>
<accession>A0A2W0HK81</accession>
<evidence type="ECO:0000313" key="5">
    <source>
        <dbReference type="Proteomes" id="UP000248066"/>
    </source>
</evidence>
<organism evidence="4 5">
    <name type="scientific">Alteribacter lacisalsi</name>
    <dbReference type="NCBI Taxonomy" id="2045244"/>
    <lineage>
        <taxon>Bacteria</taxon>
        <taxon>Bacillati</taxon>
        <taxon>Bacillota</taxon>
        <taxon>Bacilli</taxon>
        <taxon>Bacillales</taxon>
        <taxon>Bacillaceae</taxon>
        <taxon>Alteribacter</taxon>
    </lineage>
</organism>
<dbReference type="Pfam" id="PF26347">
    <property type="entry name" value="YtrI_sporulation"/>
    <property type="match status" value="1"/>
</dbReference>
<comment type="caution">
    <text evidence="4">The sequence shown here is derived from an EMBL/GenBank/DDBJ whole genome shotgun (WGS) entry which is preliminary data.</text>
</comment>
<dbReference type="RefSeq" id="WP_110516080.1">
    <property type="nucleotide sequence ID" value="NZ_PDOF01000001.1"/>
</dbReference>
<proteinExistence type="predicted"/>
<dbReference type="Proteomes" id="UP000248066">
    <property type="component" value="Unassembled WGS sequence"/>
</dbReference>
<keyword evidence="2" id="KW-0472">Membrane</keyword>
<keyword evidence="5" id="KW-1185">Reference proteome</keyword>
<gene>
    <name evidence="4" type="ORF">CR205_01040</name>
</gene>